<reference evidence="1 2" key="1">
    <citation type="submission" date="2021-03" db="EMBL/GenBank/DDBJ databases">
        <title>novel species isolated from a fishpond in China.</title>
        <authorList>
            <person name="Lu H."/>
            <person name="Cai Z."/>
        </authorList>
    </citation>
    <scope>NUCLEOTIDE SEQUENCE [LARGE SCALE GENOMIC DNA]</scope>
    <source>
        <strain evidence="1 2">YJ13C</strain>
    </source>
</reference>
<proteinExistence type="predicted"/>
<keyword evidence="2" id="KW-1185">Reference proteome</keyword>
<evidence type="ECO:0000313" key="2">
    <source>
        <dbReference type="Proteomes" id="UP000664480"/>
    </source>
</evidence>
<protein>
    <submittedName>
        <fullName evidence="1">TerB family tellurite resistance protein</fullName>
    </submittedName>
</protein>
<dbReference type="EMBL" id="JAFKCU010000005">
    <property type="protein sequence ID" value="MBN7817473.1"/>
    <property type="molecule type" value="Genomic_DNA"/>
</dbReference>
<dbReference type="Proteomes" id="UP000664480">
    <property type="component" value="Unassembled WGS sequence"/>
</dbReference>
<name>A0ABS3CK39_9BACT</name>
<gene>
    <name evidence="1" type="ORF">J0A69_18675</name>
</gene>
<dbReference type="RefSeq" id="WP_206588144.1">
    <property type="nucleotide sequence ID" value="NZ_JAFKCU010000005.1"/>
</dbReference>
<evidence type="ECO:0000313" key="1">
    <source>
        <dbReference type="EMBL" id="MBN7817473.1"/>
    </source>
</evidence>
<sequence length="216" mass="25238">MNKGCLKWTSCFIGAGMAFFLSFPLKSQDFEATQLVLNYEKLVQMKQVLNRMYEGYEVLSKGYNQVKNVAEGNFKLHEVFLNSLLLVNPEIRNYYRVGEIIKYQQYLLREYSGTMKKFRLSGGLKKEQHDFLEGIYKEAISRSLMNLEELFLVLTSGELRMSDFERLEAIDRLHAEMIGLLVPIRRLNNQVNGWLRQQQRVDRGFKSILELTGSNE</sequence>
<organism evidence="1 2">
    <name type="scientific">Algoriphagus pacificus</name>
    <dbReference type="NCBI Taxonomy" id="2811234"/>
    <lineage>
        <taxon>Bacteria</taxon>
        <taxon>Pseudomonadati</taxon>
        <taxon>Bacteroidota</taxon>
        <taxon>Cytophagia</taxon>
        <taxon>Cytophagales</taxon>
        <taxon>Cyclobacteriaceae</taxon>
        <taxon>Algoriphagus</taxon>
    </lineage>
</organism>
<comment type="caution">
    <text evidence="1">The sequence shown here is derived from an EMBL/GenBank/DDBJ whole genome shotgun (WGS) entry which is preliminary data.</text>
</comment>
<accession>A0ABS3CK39</accession>